<dbReference type="Proteomes" id="UP000789390">
    <property type="component" value="Unassembled WGS sequence"/>
</dbReference>
<evidence type="ECO:0000256" key="3">
    <source>
        <dbReference type="ARBA" id="ARBA00022525"/>
    </source>
</evidence>
<feature type="disulfide bond" evidence="11">
    <location>
        <begin position="548"/>
        <end position="552"/>
    </location>
</feature>
<comment type="function">
    <text evidence="9">Converts sphingomyelin to ceramide.</text>
</comment>
<dbReference type="InterPro" id="IPR011001">
    <property type="entry name" value="Saposin-like"/>
</dbReference>
<evidence type="ECO:0000256" key="1">
    <source>
        <dbReference type="ARBA" id="ARBA00004613"/>
    </source>
</evidence>
<dbReference type="PIRSF" id="PIRSF000948">
    <property type="entry name" value="Sphingomy_PDE"/>
    <property type="match status" value="1"/>
</dbReference>
<dbReference type="GO" id="GO:0046872">
    <property type="term" value="F:metal ion binding"/>
    <property type="evidence" value="ECO:0007669"/>
    <property type="project" value="UniProtKB-KW"/>
</dbReference>
<comment type="cofactor">
    <cofactor evidence="10">
        <name>Zn(2+)</name>
        <dbReference type="ChEBI" id="CHEBI:29105"/>
    </cofactor>
    <text evidence="10">Binds 2 Zn(2+) ions per subunit.</text>
</comment>
<evidence type="ECO:0000313" key="16">
    <source>
        <dbReference type="Proteomes" id="UP000789390"/>
    </source>
</evidence>
<feature type="disulfide bond" evidence="11">
    <location>
        <begin position="183"/>
        <end position="206"/>
    </location>
</feature>
<evidence type="ECO:0000256" key="10">
    <source>
        <dbReference type="PIRSR" id="PIRSR000948-1"/>
    </source>
</evidence>
<keyword evidence="4 10" id="KW-0479">Metal-binding</keyword>
<gene>
    <name evidence="15" type="ORF">DGAL_LOCUS14521</name>
</gene>
<feature type="disulfide bond" evidence="11">
    <location>
        <begin position="177"/>
        <end position="182"/>
    </location>
</feature>
<dbReference type="GO" id="GO:0006685">
    <property type="term" value="P:sphingomyelin catabolic process"/>
    <property type="evidence" value="ECO:0007669"/>
    <property type="project" value="UniProtKB-UniRule"/>
</dbReference>
<evidence type="ECO:0000256" key="7">
    <source>
        <dbReference type="ARBA" id="ARBA00022833"/>
    </source>
</evidence>
<feature type="binding site" evidence="10">
    <location>
        <position position="235"/>
    </location>
    <ligand>
        <name>Zn(2+)</name>
        <dbReference type="ChEBI" id="CHEBI:29105"/>
        <label>1</label>
    </ligand>
</feature>
<feature type="disulfide bond" evidence="11">
    <location>
        <begin position="43"/>
        <end position="120"/>
    </location>
</feature>
<dbReference type="SUPFAM" id="SSF47862">
    <property type="entry name" value="Saposin"/>
    <property type="match status" value="1"/>
</dbReference>
<evidence type="ECO:0000256" key="5">
    <source>
        <dbReference type="ARBA" id="ARBA00022729"/>
    </source>
</evidence>
<dbReference type="PANTHER" id="PTHR10340:SF29">
    <property type="entry name" value="SPHINGOMYELIN PHOSPHODIESTERASE"/>
    <property type="match status" value="1"/>
</dbReference>
<evidence type="ECO:0000256" key="12">
    <source>
        <dbReference type="SAM" id="SignalP"/>
    </source>
</evidence>
<keyword evidence="11" id="KW-1015">Disulfide bond</keyword>
<feature type="binding site" evidence="10">
    <location>
        <position position="164"/>
    </location>
    <ligand>
        <name>Zn(2+)</name>
        <dbReference type="ChEBI" id="CHEBI:29105"/>
        <label>1</label>
    </ligand>
</feature>
<comment type="similarity">
    <text evidence="2 9">Belongs to the acid sphingomyelinase family.</text>
</comment>
<feature type="binding site" evidence="10">
    <location>
        <position position="275"/>
    </location>
    <ligand>
        <name>Zn(2+)</name>
        <dbReference type="ChEBI" id="CHEBI:29105"/>
        <label>2</label>
    </ligand>
</feature>
<dbReference type="InterPro" id="IPR029052">
    <property type="entry name" value="Metallo-depent_PP-like"/>
</dbReference>
<dbReference type="AlphaFoldDB" id="A0A8J2RXT5"/>
<keyword evidence="7 10" id="KW-0862">Zinc</keyword>
<dbReference type="GO" id="GO:0005615">
    <property type="term" value="C:extracellular space"/>
    <property type="evidence" value="ECO:0007669"/>
    <property type="project" value="TreeGrafter"/>
</dbReference>
<organism evidence="15 16">
    <name type="scientific">Daphnia galeata</name>
    <dbReference type="NCBI Taxonomy" id="27404"/>
    <lineage>
        <taxon>Eukaryota</taxon>
        <taxon>Metazoa</taxon>
        <taxon>Ecdysozoa</taxon>
        <taxon>Arthropoda</taxon>
        <taxon>Crustacea</taxon>
        <taxon>Branchiopoda</taxon>
        <taxon>Diplostraca</taxon>
        <taxon>Cladocera</taxon>
        <taxon>Anomopoda</taxon>
        <taxon>Daphniidae</taxon>
        <taxon>Daphnia</taxon>
    </lineage>
</organism>
<feature type="domain" description="Calcineurin-like phosphoesterase" evidence="13">
    <location>
        <begin position="155"/>
        <end position="420"/>
    </location>
</feature>
<feature type="binding site" evidence="10">
    <location>
        <position position="417"/>
    </location>
    <ligand>
        <name>Zn(2+)</name>
        <dbReference type="ChEBI" id="CHEBI:29105"/>
        <label>2</label>
    </ligand>
</feature>
<reference evidence="15" key="1">
    <citation type="submission" date="2021-11" db="EMBL/GenBank/DDBJ databases">
        <authorList>
            <person name="Schell T."/>
        </authorList>
    </citation>
    <scope>NUCLEOTIDE SEQUENCE</scope>
    <source>
        <strain evidence="15">M5</strain>
    </source>
</reference>
<feature type="disulfide bond" evidence="11">
    <location>
        <begin position="343"/>
        <end position="391"/>
    </location>
</feature>
<proteinExistence type="inferred from homology"/>
<keyword evidence="3" id="KW-0964">Secreted</keyword>
<feature type="signal peptide" evidence="12">
    <location>
        <begin position="1"/>
        <end position="28"/>
    </location>
</feature>
<comment type="catalytic activity">
    <reaction evidence="9">
        <text>a sphingomyelin + H2O = phosphocholine + an N-acylsphing-4-enine + H(+)</text>
        <dbReference type="Rhea" id="RHEA:19253"/>
        <dbReference type="ChEBI" id="CHEBI:15377"/>
        <dbReference type="ChEBI" id="CHEBI:15378"/>
        <dbReference type="ChEBI" id="CHEBI:17636"/>
        <dbReference type="ChEBI" id="CHEBI:52639"/>
        <dbReference type="ChEBI" id="CHEBI:295975"/>
        <dbReference type="EC" id="3.1.4.12"/>
    </reaction>
</comment>
<feature type="disulfide bond" evidence="11">
    <location>
        <begin position="74"/>
        <end position="85"/>
    </location>
</feature>
<feature type="chain" id="PRO_5035305981" description="Sphingomyelin phosphodiesterase" evidence="12">
    <location>
        <begin position="29"/>
        <end position="584"/>
    </location>
</feature>
<dbReference type="InterPro" id="IPR004843">
    <property type="entry name" value="Calcineurin-like_PHP"/>
</dbReference>
<feature type="binding site" evidence="10">
    <location>
        <position position="235"/>
    </location>
    <ligand>
        <name>Zn(2+)</name>
        <dbReference type="ChEBI" id="CHEBI:29105"/>
        <label>2</label>
    </ligand>
</feature>
<comment type="subcellular location">
    <subcellularLocation>
        <location evidence="1">Secreted</location>
    </subcellularLocation>
</comment>
<evidence type="ECO:0000313" key="15">
    <source>
        <dbReference type="EMBL" id="CAH0110913.1"/>
    </source>
</evidence>
<dbReference type="GO" id="GO:0016020">
    <property type="term" value="C:membrane"/>
    <property type="evidence" value="ECO:0007669"/>
    <property type="project" value="GOC"/>
</dbReference>
<protein>
    <recommendedName>
        <fullName evidence="9">Sphingomyelin phosphodiesterase</fullName>
        <ecNumber evidence="9">3.1.4.12</ecNumber>
    </recommendedName>
</protein>
<evidence type="ECO:0000256" key="9">
    <source>
        <dbReference type="PIRNR" id="PIRNR000948"/>
    </source>
</evidence>
<feature type="binding site" evidence="10">
    <location>
        <position position="383"/>
    </location>
    <ligand>
        <name>Zn(2+)</name>
        <dbReference type="ChEBI" id="CHEBI:29105"/>
        <label>2</label>
    </ligand>
</feature>
<evidence type="ECO:0000256" key="6">
    <source>
        <dbReference type="ARBA" id="ARBA00022801"/>
    </source>
</evidence>
<dbReference type="Gene3D" id="3.60.21.10">
    <property type="match status" value="1"/>
</dbReference>
<feature type="binding site" evidence="10">
    <location>
        <position position="162"/>
    </location>
    <ligand>
        <name>Zn(2+)</name>
        <dbReference type="ChEBI" id="CHEBI:29105"/>
        <label>1</label>
    </ligand>
</feature>
<dbReference type="InterPro" id="IPR011160">
    <property type="entry name" value="Sphingomy_PDE"/>
</dbReference>
<feature type="disulfide bond" evidence="11">
    <location>
        <begin position="46"/>
        <end position="111"/>
    </location>
</feature>
<comment type="caution">
    <text evidence="15">The sequence shown here is derived from an EMBL/GenBank/DDBJ whole genome shotgun (WGS) entry which is preliminary data.</text>
</comment>
<dbReference type="EMBL" id="CAKKLH010000308">
    <property type="protein sequence ID" value="CAH0110913.1"/>
    <property type="molecule type" value="Genomic_DNA"/>
</dbReference>
<evidence type="ECO:0000256" key="2">
    <source>
        <dbReference type="ARBA" id="ARBA00008234"/>
    </source>
</evidence>
<dbReference type="GO" id="GO:0005764">
    <property type="term" value="C:lysosome"/>
    <property type="evidence" value="ECO:0007669"/>
    <property type="project" value="TreeGrafter"/>
</dbReference>
<dbReference type="PANTHER" id="PTHR10340">
    <property type="entry name" value="SPHINGOMYELIN PHOSPHODIESTERASE"/>
    <property type="match status" value="1"/>
</dbReference>
<evidence type="ECO:0000256" key="8">
    <source>
        <dbReference type="ARBA" id="ARBA00023180"/>
    </source>
</evidence>
<dbReference type="Pfam" id="PF19272">
    <property type="entry name" value="ASMase_C"/>
    <property type="match status" value="1"/>
</dbReference>
<dbReference type="OrthoDB" id="282973at2759"/>
<feature type="binding site" evidence="10">
    <location>
        <position position="419"/>
    </location>
    <ligand>
        <name>Zn(2+)</name>
        <dbReference type="ChEBI" id="CHEBI:29105"/>
        <label>1</label>
    </ligand>
</feature>
<dbReference type="GO" id="GO:0046513">
    <property type="term" value="P:ceramide biosynthetic process"/>
    <property type="evidence" value="ECO:0007669"/>
    <property type="project" value="TreeGrafter"/>
</dbReference>
<dbReference type="InterPro" id="IPR045473">
    <property type="entry name" value="ASM_C"/>
</dbReference>
<evidence type="ECO:0000259" key="14">
    <source>
        <dbReference type="Pfam" id="PF19272"/>
    </source>
</evidence>
<keyword evidence="5 12" id="KW-0732">Signal</keyword>
<evidence type="ECO:0000259" key="13">
    <source>
        <dbReference type="Pfam" id="PF00149"/>
    </source>
</evidence>
<feature type="domain" description="Sphingomyelin phosphodiesterase C-terminal" evidence="14">
    <location>
        <begin position="435"/>
        <end position="574"/>
    </location>
</feature>
<dbReference type="CDD" id="cd00842">
    <property type="entry name" value="MPP_ASMase"/>
    <property type="match status" value="1"/>
</dbReference>
<keyword evidence="8" id="KW-0325">Glycoprotein</keyword>
<dbReference type="InterPro" id="IPR041805">
    <property type="entry name" value="ASMase/PPN1_MPP"/>
</dbReference>
<dbReference type="Pfam" id="PF00149">
    <property type="entry name" value="Metallophos"/>
    <property type="match status" value="1"/>
</dbReference>
<keyword evidence="9" id="KW-0326">Glycosidase</keyword>
<dbReference type="GO" id="GO:0016798">
    <property type="term" value="F:hydrolase activity, acting on glycosyl bonds"/>
    <property type="evidence" value="ECO:0007669"/>
    <property type="project" value="UniProtKB-KW"/>
</dbReference>
<name>A0A8J2RXT5_9CRUS</name>
<keyword evidence="16" id="KW-1185">Reference proteome</keyword>
<evidence type="ECO:0000256" key="11">
    <source>
        <dbReference type="PIRSR" id="PIRSR000948-2"/>
    </source>
</evidence>
<dbReference type="FunFam" id="3.60.21.10:FF:000055">
    <property type="entry name" value="Sphingomyelin phosphodiesterase"/>
    <property type="match status" value="1"/>
</dbReference>
<dbReference type="GO" id="GO:0061750">
    <property type="term" value="F:acid sphingomyelin phosphodiesterase activity"/>
    <property type="evidence" value="ECO:0007669"/>
    <property type="project" value="TreeGrafter"/>
</dbReference>
<sequence length="584" mass="66708">MSVIIKTHLLILISCLIGLLDLLTLINGSTESVTRYDKSTVKCALCNQIVEEIFEGFNNGMTDKEISFLIGQRCETLNIFNFKLCNGTASIIMPTIRYMHTNKLLIQGNLCGIYLQADNCTLSDPDNLEWNIASSSVSKPPITPFILPSLESPTIKVLHLADLHWDPDYLVGSNAVCKELLCCRADSGDVVNKTDAAGYWGDYRSCDLPWYTIEKAVAHMAEKHSDSAYIIWTGDLAPHNVWSTNKEENIYVIERLMNLIQQYFPNTPVYATLGNHESHPSDTFAPPEITDEAFNTNWLYDVAARQWARWLPAEVSSTIRYGGYYTAVIQPGLRVISLNTNYCYTANWWTLSKSQDPASSLLWLNKVLEDAERAGEKVHILSHIPPGNQDCWTIFSREFSKIINRFESTVAAQFYGHTHKDEYKIFYDLVDRNRPTNVAFIGPSLTPFTELNPGYRVYTIDGRRPGSTWAVLDFATWAMNLTAANLFGPNVDPVWFELYQVRQEYKLDDLSPNSMDVFFQRMLVDDALFQRYFQNYYRNSDRRVPQGCDNDCRVRLLCFTVTTDIADQSRCVQIAKQIQKHDEF</sequence>
<keyword evidence="6 9" id="KW-0378">Hydrolase</keyword>
<dbReference type="SUPFAM" id="SSF56300">
    <property type="entry name" value="Metallo-dependent phosphatases"/>
    <property type="match status" value="1"/>
</dbReference>
<accession>A0A8J2RXT5</accession>
<evidence type="ECO:0000256" key="4">
    <source>
        <dbReference type="ARBA" id="ARBA00022723"/>
    </source>
</evidence>
<dbReference type="EC" id="3.1.4.12" evidence="9"/>